<dbReference type="Gene3D" id="2.30.29.30">
    <property type="entry name" value="Pleckstrin-homology domain (PH domain)/Phosphotyrosine-binding domain (PTB)"/>
    <property type="match status" value="2"/>
</dbReference>
<dbReference type="InterPro" id="IPR001849">
    <property type="entry name" value="PH_domain"/>
</dbReference>
<evidence type="ECO:0000256" key="15">
    <source>
        <dbReference type="SAM" id="Coils"/>
    </source>
</evidence>
<dbReference type="InParanoid" id="B0WL59"/>
<gene>
    <name evidence="22" type="primary">6039948</name>
    <name evidence="21" type="ORF">CpipJ_CPIJ008193</name>
</gene>
<keyword evidence="10 11" id="KW-0807">Transducer</keyword>
<evidence type="ECO:0000313" key="22">
    <source>
        <dbReference type="EnsemblMetazoa" id="CPIJ008193-PA"/>
    </source>
</evidence>
<keyword evidence="23" id="KW-1185">Reference proteome</keyword>
<accession>B0WL59</accession>
<keyword evidence="5 11" id="KW-0378">Hydrolase</keyword>
<dbReference type="PROSITE" id="PS50004">
    <property type="entry name" value="C2"/>
    <property type="match status" value="1"/>
</dbReference>
<dbReference type="GO" id="GO:0010634">
    <property type="term" value="P:positive regulation of epithelial cell migration"/>
    <property type="evidence" value="ECO:0007669"/>
    <property type="project" value="TreeGrafter"/>
</dbReference>
<keyword evidence="2 13" id="KW-0728">SH3 domain</keyword>
<dbReference type="SUPFAM" id="SSF49562">
    <property type="entry name" value="C2 domain (Calcium/lipid-binding domain, CaLB)"/>
    <property type="match status" value="1"/>
</dbReference>
<dbReference type="Pfam" id="PF00387">
    <property type="entry name" value="PI-PLC-Y"/>
    <property type="match status" value="1"/>
</dbReference>
<evidence type="ECO:0000256" key="6">
    <source>
        <dbReference type="ARBA" id="ARBA00022837"/>
    </source>
</evidence>
<dbReference type="InterPro" id="IPR011993">
    <property type="entry name" value="PH-like_dom_sf"/>
</dbReference>
<evidence type="ECO:0000256" key="7">
    <source>
        <dbReference type="ARBA" id="ARBA00022963"/>
    </source>
</evidence>
<dbReference type="InterPro" id="IPR016279">
    <property type="entry name" value="PLC-gamma"/>
</dbReference>
<dbReference type="PROSITE" id="PS50003">
    <property type="entry name" value="PH_DOMAIN"/>
    <property type="match status" value="1"/>
</dbReference>
<feature type="domain" description="C2" evidence="19">
    <location>
        <begin position="1072"/>
        <end position="1191"/>
    </location>
</feature>
<evidence type="ECO:0000256" key="13">
    <source>
        <dbReference type="PROSITE-ProRule" id="PRU00192"/>
    </source>
</evidence>
<name>B0WL59_CULQU</name>
<dbReference type="InterPro" id="IPR036860">
    <property type="entry name" value="SH2_dom_sf"/>
</dbReference>
<keyword evidence="4" id="KW-0677">Repeat</keyword>
<dbReference type="InterPro" id="IPR035024">
    <property type="entry name" value="PLC-gamma_N-SH2"/>
</dbReference>
<feature type="domain" description="PH" evidence="18">
    <location>
        <begin position="19"/>
        <end position="135"/>
    </location>
</feature>
<reference evidence="21" key="1">
    <citation type="submission" date="2007-03" db="EMBL/GenBank/DDBJ databases">
        <title>Annotation of Culex pipiens quinquefasciatus.</title>
        <authorList>
            <consortium name="The Broad Institute Genome Sequencing Platform"/>
            <person name="Atkinson P.W."/>
            <person name="Hemingway J."/>
            <person name="Christensen B.M."/>
            <person name="Higgs S."/>
            <person name="Kodira C."/>
            <person name="Hannick L."/>
            <person name="Megy K."/>
            <person name="O'Leary S."/>
            <person name="Pearson M."/>
            <person name="Haas B.J."/>
            <person name="Mauceli E."/>
            <person name="Wortman J.R."/>
            <person name="Lee N.H."/>
            <person name="Guigo R."/>
            <person name="Stanke M."/>
            <person name="Alvarado L."/>
            <person name="Amedeo P."/>
            <person name="Antoine C.H."/>
            <person name="Arensburger P."/>
            <person name="Bidwell S.L."/>
            <person name="Crawford M."/>
            <person name="Camaro F."/>
            <person name="Devon K."/>
            <person name="Engels R."/>
            <person name="Hammond M."/>
            <person name="Howarth C."/>
            <person name="Koehrsen M."/>
            <person name="Lawson D."/>
            <person name="Montgomery P."/>
            <person name="Nene V."/>
            <person name="Nusbaum C."/>
            <person name="Puiu D."/>
            <person name="Romero-Severson J."/>
            <person name="Severson D.W."/>
            <person name="Shumway M."/>
            <person name="Sisk P."/>
            <person name="Stolte C."/>
            <person name="Zeng Q."/>
            <person name="Eisenstadt E."/>
            <person name="Fraser-Liggett C."/>
            <person name="Strausberg R."/>
            <person name="Galagan J."/>
            <person name="Birren B."/>
            <person name="Collins F.H."/>
        </authorList>
    </citation>
    <scope>NUCLEOTIDE SEQUENCE [LARGE SCALE GENOMIC DNA]</scope>
    <source>
        <strain evidence="21">JHB</strain>
    </source>
</reference>
<evidence type="ECO:0000256" key="5">
    <source>
        <dbReference type="ARBA" id="ARBA00022801"/>
    </source>
</evidence>
<dbReference type="Gene3D" id="2.30.30.40">
    <property type="entry name" value="SH3 Domains"/>
    <property type="match status" value="1"/>
</dbReference>
<dbReference type="Pfam" id="PF00017">
    <property type="entry name" value="SH2"/>
    <property type="match status" value="2"/>
</dbReference>
<evidence type="ECO:0000259" key="19">
    <source>
        <dbReference type="PROSITE" id="PS50004"/>
    </source>
</evidence>
<dbReference type="Pfam" id="PF00388">
    <property type="entry name" value="PI-PLC-X"/>
    <property type="match status" value="1"/>
</dbReference>
<dbReference type="InterPro" id="IPR057061">
    <property type="entry name" value="PLCG_EF-hand_2"/>
</dbReference>
<evidence type="ECO:0000256" key="4">
    <source>
        <dbReference type="ARBA" id="ARBA00022737"/>
    </source>
</evidence>
<evidence type="ECO:0000259" key="18">
    <source>
        <dbReference type="PROSITE" id="PS50003"/>
    </source>
</evidence>
<dbReference type="SUPFAM" id="SSF50044">
    <property type="entry name" value="SH3-domain"/>
    <property type="match status" value="1"/>
</dbReference>
<evidence type="ECO:0000256" key="2">
    <source>
        <dbReference type="ARBA" id="ARBA00022443"/>
    </source>
</evidence>
<dbReference type="OMA" id="CMLERGT"/>
<dbReference type="FunFam" id="3.20.20.190:FF:000004">
    <property type="entry name" value="1-phosphatidylinositol 4,5-bisphosphate phosphodiesterase gamma"/>
    <property type="match status" value="1"/>
</dbReference>
<dbReference type="FunFam" id="3.20.20.190:FF:000043">
    <property type="entry name" value="1-phosphatidylinositol 4,5-bisphosphate phosphodiesterase gamma"/>
    <property type="match status" value="1"/>
</dbReference>
<dbReference type="CDD" id="cd09932">
    <property type="entry name" value="SH2_C-SH2_PLC_gamma_like"/>
    <property type="match status" value="1"/>
</dbReference>
<dbReference type="EC" id="3.1.4.11" evidence="11"/>
<dbReference type="GO" id="GO:0046488">
    <property type="term" value="P:phosphatidylinositol metabolic process"/>
    <property type="evidence" value="ECO:0007669"/>
    <property type="project" value="TreeGrafter"/>
</dbReference>
<evidence type="ECO:0000256" key="10">
    <source>
        <dbReference type="ARBA" id="ARBA00023224"/>
    </source>
</evidence>
<dbReference type="AlphaFoldDB" id="B0WL59"/>
<comment type="cofactor">
    <cofactor evidence="1">
        <name>Ca(2+)</name>
        <dbReference type="ChEBI" id="CHEBI:29108"/>
    </cofactor>
</comment>
<dbReference type="FunFam" id="3.30.505.10:FF:000009">
    <property type="entry name" value="1-phosphatidylinositol 4,5-bisphosphate phosphodiesterase gamma"/>
    <property type="match status" value="1"/>
</dbReference>
<dbReference type="SMART" id="SM00148">
    <property type="entry name" value="PLCXc"/>
    <property type="match status" value="1"/>
</dbReference>
<dbReference type="SUPFAM" id="SSF50729">
    <property type="entry name" value="PH domain-like"/>
    <property type="match status" value="1"/>
</dbReference>
<dbReference type="SUPFAM" id="SSF51695">
    <property type="entry name" value="PLC-like phosphodiesterases"/>
    <property type="match status" value="1"/>
</dbReference>
<dbReference type="PROSITE" id="PS50007">
    <property type="entry name" value="PIPLC_X_DOMAIN"/>
    <property type="match status" value="1"/>
</dbReference>
<dbReference type="SMART" id="SM00233">
    <property type="entry name" value="PH"/>
    <property type="match status" value="2"/>
</dbReference>
<sequence length="1217" mass="141525">MSFSSISLPGLDSMEQIVCSLERGTLIQKFYPRRKPEKKTLMLRRETRQVTWSSPTQNNRANFEGALELREVKEIRLGKGSKDFEKWPEETKKIELRKCFVVYYGSEFKLRSLSVVALSEKECEMWIKGLKYMVADTINAPYWLQVERWLRKEFYAMENPYETVTLKEVKSFLPKVNCKVSTGKLNEIFHEVDCRRRNVLGFDDFTRLYQKLMTASNTIQDYFDGSMQYSKNGQTVTLKELQKFLTDEQNDQSAHDEKAVAGLIREYVQDPVRDVQEPYLKIQEFIDYLFSRQNEIWNKECDTVYQDMNRPLSHYWISSSHNTYLTGDQFSSESSVEAYARALRMGCRCIELDCWDGPDNMPLIFHGHTFTTKIKFKDVIKTIKEHAFVTSEYPVILSIEQNCSLAQQRKMAYAMQDVFGDMLLTQQVEKNEIQLPTPFQLRRKIILKHKKLPENGAKLLVEGEGTVPNDGALIRADENELDIRNSVRNGILYLEDPVDKVWNPHFFVLTQHKLFFTDSQRIEREDVRDDEFETSFSRPKESVTNDELHFGENWFHGKLSGGREEAESLLRQYAHLGDGTFLVRESVTFVGDYCLSFWRQGKPNHCRIKLKQDKGVTKFYLMENILFDSLYSLIVHYRQNPLRSSEFYITLKEPVPQPNKHESKEWYHQNTSREQSEIILHQMQNDGAFLVRPSDKGPNAFVISFRAHKKIKHCRIEVEGRLYGVGGMEFESLIDLVNFYMKHPLYKKVKLIHPIPKDMLKRINTLNVREIALIFNTQLTITPPTGYMDPSCMDEKVTVKALYDYKAQRDDELSFCKHAIITNVDKKSNELWWTGDYGGKKQHYFPANYVQEISTCDGTSDDSGGSDSLMLGSLQKGSLDVHGAVVELTRGPHQELERILRIQNPSMQNVFEIGVQTKEQAIDWCNAIKEAAQNASALEDERRRMERNSRVAKEMSDMIIYCRSVPFKNLGWVFYEMSSFPETKAEKYFLQQETRMFVRYHRNQISRVYPKGQRLDSSNYHPIALWNTGSQMIALNYQTPDKPMQLNQAKFRDNGACGYILKPDFMFRDEFDPNDPNCLIGVDEKVINIRIIGARHLCKGGRNIASPLVEVELLGASFDNGVKHRTRAVADNGFNPIWNEICEFRVMNPYFAMLRFEVQDEDMFGEPNFIGQAVYPINALRTGYRSVCLRNKYSEEMELATLLVHISIRTNEQVSEA</sequence>
<dbReference type="InterPro" id="IPR000008">
    <property type="entry name" value="C2_dom"/>
</dbReference>
<dbReference type="SMART" id="SM00149">
    <property type="entry name" value="PLCYc"/>
    <property type="match status" value="1"/>
</dbReference>
<dbReference type="PRINTS" id="PR00401">
    <property type="entry name" value="SH2DOMAIN"/>
</dbReference>
<dbReference type="Gene3D" id="3.20.20.190">
    <property type="entry name" value="Phosphatidylinositol (PI) phosphodiesterase"/>
    <property type="match status" value="2"/>
</dbReference>
<dbReference type="FunCoup" id="B0WL59">
    <property type="interactions" value="924"/>
</dbReference>
<feature type="domain" description="SH3" evidence="17">
    <location>
        <begin position="794"/>
        <end position="855"/>
    </location>
</feature>
<dbReference type="GO" id="GO:0004435">
    <property type="term" value="F:phosphatidylinositol-4,5-bisphosphate phospholipase C activity"/>
    <property type="evidence" value="ECO:0007669"/>
    <property type="project" value="UniProtKB-UniRule"/>
</dbReference>
<dbReference type="eggNOG" id="KOG1264">
    <property type="taxonomic scope" value="Eukaryota"/>
</dbReference>
<evidence type="ECO:0000256" key="14">
    <source>
        <dbReference type="RuleBase" id="RU361133"/>
    </source>
</evidence>
<dbReference type="Pfam" id="PF23329">
    <property type="entry name" value="EF_HAND_1_PLCG"/>
    <property type="match status" value="1"/>
</dbReference>
<dbReference type="VEuPathDB" id="VectorBase:CQUJHB008513"/>
<dbReference type="SUPFAM" id="SSF47473">
    <property type="entry name" value="EF-hand"/>
    <property type="match status" value="1"/>
</dbReference>
<evidence type="ECO:0000256" key="3">
    <source>
        <dbReference type="ARBA" id="ARBA00022553"/>
    </source>
</evidence>
<dbReference type="PANTHER" id="PTHR10336">
    <property type="entry name" value="PHOSPHOINOSITIDE-SPECIFIC PHOSPHOLIPASE C FAMILY PROTEIN"/>
    <property type="match status" value="1"/>
</dbReference>
<dbReference type="GO" id="GO:0032587">
    <property type="term" value="C:ruffle membrane"/>
    <property type="evidence" value="ECO:0007669"/>
    <property type="project" value="TreeGrafter"/>
</dbReference>
<keyword evidence="9 11" id="KW-0443">Lipid metabolism</keyword>
<evidence type="ECO:0000256" key="8">
    <source>
        <dbReference type="ARBA" id="ARBA00022999"/>
    </source>
</evidence>
<reference evidence="22" key="2">
    <citation type="submission" date="2020-05" db="UniProtKB">
        <authorList>
            <consortium name="EnsemblMetazoa"/>
        </authorList>
    </citation>
    <scope>IDENTIFICATION</scope>
    <source>
        <strain evidence="22">JHB</strain>
    </source>
</reference>
<dbReference type="PROSITE" id="PS50002">
    <property type="entry name" value="SH3"/>
    <property type="match status" value="1"/>
</dbReference>
<dbReference type="Pfam" id="PF00018">
    <property type="entry name" value="SH3_1"/>
    <property type="match status" value="1"/>
</dbReference>
<dbReference type="Gene3D" id="1.10.238.10">
    <property type="entry name" value="EF-hand"/>
    <property type="match status" value="2"/>
</dbReference>
<dbReference type="EnsemblMetazoa" id="CPIJ008193-RA">
    <property type="protein sequence ID" value="CPIJ008193-PA"/>
    <property type="gene ID" value="CPIJ008193"/>
</dbReference>
<keyword evidence="8 12" id="KW-0727">SH2 domain</keyword>
<dbReference type="CDD" id="cd11825">
    <property type="entry name" value="SH3_PLCgamma"/>
    <property type="match status" value="1"/>
</dbReference>
<evidence type="ECO:0000256" key="12">
    <source>
        <dbReference type="PROSITE-ProRule" id="PRU00191"/>
    </source>
</evidence>
<evidence type="ECO:0000313" key="23">
    <source>
        <dbReference type="Proteomes" id="UP000002320"/>
    </source>
</evidence>
<keyword evidence="6" id="KW-0106">Calcium</keyword>
<dbReference type="SMART" id="SM00326">
    <property type="entry name" value="SH3"/>
    <property type="match status" value="1"/>
</dbReference>
<keyword evidence="3" id="KW-0597">Phosphoprotein</keyword>
<dbReference type="InterPro" id="IPR035892">
    <property type="entry name" value="C2_domain_sf"/>
</dbReference>
<dbReference type="InterPro" id="IPR035023">
    <property type="entry name" value="PLC-gamma_C-SH2"/>
</dbReference>
<dbReference type="GO" id="GO:0009395">
    <property type="term" value="P:phospholipid catabolic process"/>
    <property type="evidence" value="ECO:0007669"/>
    <property type="project" value="UniProtKB-UniRule"/>
</dbReference>
<dbReference type="Pfam" id="PF23583">
    <property type="entry name" value="EF_HAND_2_PLCG"/>
    <property type="match status" value="1"/>
</dbReference>
<dbReference type="PROSITE" id="PS50001">
    <property type="entry name" value="SH2"/>
    <property type="match status" value="2"/>
</dbReference>
<dbReference type="PRINTS" id="PR00390">
    <property type="entry name" value="PHPHLIPASEC"/>
</dbReference>
<dbReference type="FunFam" id="2.30.30.40:FF:000119">
    <property type="entry name" value="1-phosphatidylinositol 4,5-bisphosphate phosphodiesterase gamma"/>
    <property type="match status" value="1"/>
</dbReference>
<dbReference type="SMART" id="SM00239">
    <property type="entry name" value="C2"/>
    <property type="match status" value="1"/>
</dbReference>
<dbReference type="PANTHER" id="PTHR10336:SF159">
    <property type="entry name" value="1-PHOSPHATIDYLINOSITOL 4,5-BISPHOSPHATE PHOSPHODIESTERASE GAMMA"/>
    <property type="match status" value="1"/>
</dbReference>
<dbReference type="InterPro" id="IPR000980">
    <property type="entry name" value="SH2"/>
</dbReference>
<dbReference type="SUPFAM" id="SSF55550">
    <property type="entry name" value="SH2 domain"/>
    <property type="match status" value="2"/>
</dbReference>
<dbReference type="GO" id="GO:0051209">
    <property type="term" value="P:release of sequestered calcium ion into cytosol"/>
    <property type="evidence" value="ECO:0007669"/>
    <property type="project" value="TreeGrafter"/>
</dbReference>
<dbReference type="InterPro" id="IPR036028">
    <property type="entry name" value="SH3-like_dom_sf"/>
</dbReference>
<feature type="coiled-coil region" evidence="15">
    <location>
        <begin position="928"/>
        <end position="955"/>
    </location>
</feature>
<evidence type="ECO:0000313" key="21">
    <source>
        <dbReference type="EMBL" id="EDS30232.1"/>
    </source>
</evidence>
<dbReference type="GO" id="GO:0048468">
    <property type="term" value="P:cell development"/>
    <property type="evidence" value="ECO:0007669"/>
    <property type="project" value="UniProtKB-ARBA"/>
</dbReference>
<dbReference type="FunFam" id="3.30.505.10:FF:000011">
    <property type="entry name" value="1-phosphatidylinositol 4,5-bisphosphate phosphodiesterase gamma"/>
    <property type="match status" value="1"/>
</dbReference>
<comment type="function">
    <text evidence="11">Mediates the production of the second messenger molecules diacylglycerol (DAG) and inositol 1,4,5-trisphosphate (IP3). Plays an important role in the regulation of intracellular signaling cascades.</text>
</comment>
<dbReference type="InterPro" id="IPR001711">
    <property type="entry name" value="PLipase_C_Pinositol-sp_Y"/>
</dbReference>
<dbReference type="CDD" id="cd00275">
    <property type="entry name" value="C2_PLC_like"/>
    <property type="match status" value="1"/>
</dbReference>
<proteinExistence type="predicted"/>
<dbReference type="InterPro" id="IPR011992">
    <property type="entry name" value="EF-hand-dom_pair"/>
</dbReference>
<dbReference type="STRING" id="7176.B0WL59"/>
<dbReference type="EMBL" id="DS231980">
    <property type="protein sequence ID" value="EDS30232.1"/>
    <property type="molecule type" value="Genomic_DNA"/>
</dbReference>
<dbReference type="Pfam" id="PF00168">
    <property type="entry name" value="C2"/>
    <property type="match status" value="1"/>
</dbReference>
<organism>
    <name type="scientific">Culex quinquefasciatus</name>
    <name type="common">Southern house mosquito</name>
    <name type="synonym">Culex pungens</name>
    <dbReference type="NCBI Taxonomy" id="7176"/>
    <lineage>
        <taxon>Eukaryota</taxon>
        <taxon>Metazoa</taxon>
        <taxon>Ecdysozoa</taxon>
        <taxon>Arthropoda</taxon>
        <taxon>Hexapoda</taxon>
        <taxon>Insecta</taxon>
        <taxon>Pterygota</taxon>
        <taxon>Neoptera</taxon>
        <taxon>Endopterygota</taxon>
        <taxon>Diptera</taxon>
        <taxon>Nematocera</taxon>
        <taxon>Culicoidea</taxon>
        <taxon>Culicidae</taxon>
        <taxon>Culicinae</taxon>
        <taxon>Culicini</taxon>
        <taxon>Culex</taxon>
        <taxon>Culex</taxon>
    </lineage>
</organism>
<evidence type="ECO:0000256" key="11">
    <source>
        <dbReference type="PIRNR" id="PIRNR000952"/>
    </source>
</evidence>
<dbReference type="PIRSF" id="PIRSF000952">
    <property type="entry name" value="PLC-gamma"/>
    <property type="match status" value="1"/>
</dbReference>
<keyword evidence="15" id="KW-0175">Coiled coil</keyword>
<dbReference type="PROSITE" id="PS50008">
    <property type="entry name" value="PIPLC_Y_DOMAIN"/>
    <property type="match status" value="1"/>
</dbReference>
<evidence type="ECO:0000259" key="16">
    <source>
        <dbReference type="PROSITE" id="PS50001"/>
    </source>
</evidence>
<feature type="domain" description="PI-PLC Y-box" evidence="20">
    <location>
        <begin position="955"/>
        <end position="1066"/>
    </location>
</feature>
<evidence type="ECO:0000256" key="1">
    <source>
        <dbReference type="ARBA" id="ARBA00001913"/>
    </source>
</evidence>
<dbReference type="CDD" id="cd16201">
    <property type="entry name" value="EFh_PI-PLCgamma"/>
    <property type="match status" value="1"/>
</dbReference>
<dbReference type="Proteomes" id="UP000002320">
    <property type="component" value="Unassembled WGS sequence"/>
</dbReference>
<keyword evidence="7 11" id="KW-0442">Lipid degradation</keyword>
<dbReference type="GO" id="GO:0048015">
    <property type="term" value="P:phosphatidylinositol-mediated signaling"/>
    <property type="evidence" value="ECO:0007669"/>
    <property type="project" value="TreeGrafter"/>
</dbReference>
<protein>
    <recommendedName>
        <fullName evidence="11">1-phosphatidylinositol 4,5-bisphosphate phosphodiesterase gamma</fullName>
        <ecNumber evidence="11">3.1.4.11</ecNumber>
    </recommendedName>
</protein>
<dbReference type="InterPro" id="IPR000909">
    <property type="entry name" value="PLipase_C_PInositol-sp_X_dom"/>
</dbReference>
<dbReference type="InterPro" id="IPR017946">
    <property type="entry name" value="PLC-like_Pdiesterase_TIM-brl"/>
</dbReference>
<evidence type="ECO:0000259" key="17">
    <source>
        <dbReference type="PROSITE" id="PS50002"/>
    </source>
</evidence>
<dbReference type="Gene3D" id="3.30.505.10">
    <property type="entry name" value="SH2 domain"/>
    <property type="match status" value="2"/>
</dbReference>
<dbReference type="InterPro" id="IPR056586">
    <property type="entry name" value="EF-hand_PLCG1"/>
</dbReference>
<feature type="domain" description="SH2" evidence="16">
    <location>
        <begin position="666"/>
        <end position="755"/>
    </location>
</feature>
<dbReference type="GO" id="GO:0009653">
    <property type="term" value="P:anatomical structure morphogenesis"/>
    <property type="evidence" value="ECO:0007669"/>
    <property type="project" value="UniProtKB-ARBA"/>
</dbReference>
<dbReference type="VEuPathDB" id="VectorBase:CPIJ008193"/>
<dbReference type="KEGG" id="cqu:CpipJ_CPIJ008193"/>
<dbReference type="Gene3D" id="2.60.40.150">
    <property type="entry name" value="C2 domain"/>
    <property type="match status" value="1"/>
</dbReference>
<dbReference type="InterPro" id="IPR001192">
    <property type="entry name" value="PI-PLC_fam"/>
</dbReference>
<dbReference type="CDD" id="cd13362">
    <property type="entry name" value="PH_PLC_gamma"/>
    <property type="match status" value="1"/>
</dbReference>
<dbReference type="CDD" id="cd10341">
    <property type="entry name" value="SH2_N-SH2_PLC_gamma_like"/>
    <property type="match status" value="1"/>
</dbReference>
<feature type="domain" description="SH2" evidence="16">
    <location>
        <begin position="554"/>
        <end position="655"/>
    </location>
</feature>
<dbReference type="FunFam" id="2.60.40.150:FF:000199">
    <property type="entry name" value="1-phosphatidylinositol 4,5-bisphosphate phosphodiesterase gamma"/>
    <property type="match status" value="1"/>
</dbReference>
<dbReference type="OrthoDB" id="269822at2759"/>
<evidence type="ECO:0000256" key="9">
    <source>
        <dbReference type="ARBA" id="ARBA00023098"/>
    </source>
</evidence>
<comment type="catalytic activity">
    <reaction evidence="11 14">
        <text>a 1,2-diacyl-sn-glycero-3-phospho-(1D-myo-inositol-4,5-bisphosphate) + H2O = 1D-myo-inositol 1,4,5-trisphosphate + a 1,2-diacyl-sn-glycerol + H(+)</text>
        <dbReference type="Rhea" id="RHEA:33179"/>
        <dbReference type="ChEBI" id="CHEBI:15377"/>
        <dbReference type="ChEBI" id="CHEBI:15378"/>
        <dbReference type="ChEBI" id="CHEBI:17815"/>
        <dbReference type="ChEBI" id="CHEBI:58456"/>
        <dbReference type="ChEBI" id="CHEBI:203600"/>
        <dbReference type="EC" id="3.1.4.11"/>
    </reaction>
</comment>
<dbReference type="SMART" id="SM00252">
    <property type="entry name" value="SH2"/>
    <property type="match status" value="2"/>
</dbReference>
<dbReference type="InterPro" id="IPR001452">
    <property type="entry name" value="SH3_domain"/>
</dbReference>
<evidence type="ECO:0000259" key="20">
    <source>
        <dbReference type="PROSITE" id="PS50008"/>
    </source>
</evidence>
<dbReference type="CDD" id="cd08592">
    <property type="entry name" value="PI-PLCc_gamma"/>
    <property type="match status" value="1"/>
</dbReference>
<dbReference type="HOGENOM" id="CLU_002738_5_0_1"/>